<keyword evidence="3" id="KW-1185">Reference proteome</keyword>
<dbReference type="EMBL" id="JAACJL010000015">
    <property type="protein sequence ID" value="KAF4621408.1"/>
    <property type="molecule type" value="Genomic_DNA"/>
</dbReference>
<feature type="compositionally biased region" description="Polar residues" evidence="1">
    <location>
        <begin position="362"/>
        <end position="371"/>
    </location>
</feature>
<feature type="compositionally biased region" description="Acidic residues" evidence="1">
    <location>
        <begin position="395"/>
        <end position="404"/>
    </location>
</feature>
<feature type="compositionally biased region" description="Acidic residues" evidence="1">
    <location>
        <begin position="435"/>
        <end position="445"/>
    </location>
</feature>
<gene>
    <name evidence="2" type="ORF">D9613_000735</name>
</gene>
<feature type="compositionally biased region" description="Low complexity" evidence="1">
    <location>
        <begin position="2444"/>
        <end position="2459"/>
    </location>
</feature>
<evidence type="ECO:0000256" key="1">
    <source>
        <dbReference type="SAM" id="MobiDB-lite"/>
    </source>
</evidence>
<feature type="region of interest" description="Disordered" evidence="1">
    <location>
        <begin position="979"/>
        <end position="1001"/>
    </location>
</feature>
<accession>A0A8H4R2V3</accession>
<organism evidence="2 3">
    <name type="scientific">Agrocybe pediades</name>
    <dbReference type="NCBI Taxonomy" id="84607"/>
    <lineage>
        <taxon>Eukaryota</taxon>
        <taxon>Fungi</taxon>
        <taxon>Dikarya</taxon>
        <taxon>Basidiomycota</taxon>
        <taxon>Agaricomycotina</taxon>
        <taxon>Agaricomycetes</taxon>
        <taxon>Agaricomycetidae</taxon>
        <taxon>Agaricales</taxon>
        <taxon>Agaricineae</taxon>
        <taxon>Strophariaceae</taxon>
        <taxon>Agrocybe</taxon>
    </lineage>
</organism>
<sequence>MKITYQAFGWSIRYFMVLRDNYLGSFTHFQTLSEYLDKRRQNIPVGDPIDLKYRPGKTNMLQAELSLLIRDAKVQMPVSLIGDINAVAAEQSTFKPEDRCVTLSTPEIQLQLRMHDYYMEMSLNIDTILGMVQSFSGKPKDILSIDGLDIVANRLFGPQPRTATYVCLWEISVGKTKASMSTDEAMFFAAAGDSFGLNFTDLVNAPAAEFLPAVDPDVTFYKVQISSVEAKWNIGQAAILVCLEQGVKFDSNDLGAHQYRKVTSLVVPKISISVLLSPFPDHNRWLEAAKVDLDAYLDNYASPVGHRTMTRRQLAFIEAQDRLTGRALKMFNQLRQKTKNNRNSERVSHQKGVYIPQPTLPDPSSSISEFNPTPEPLASHSRPSSRRFSTMPDLSDSENEEGISEADRDARLAKTRTSTPVPRLGDDDVMMSSGDESDDADLTDSDSIDDDWSEFEGAATDQVTLLSFYSPMVKHYSSNWSDGYDSWDGVAFTPKRAGASFLDDTPHNTSDGSTTDPDMNFYIPDAVPKNKDITFTRVKLRNPVRVVLTPLVLLVMKCIQGAIENDTLPPERCIDALLVECLTRIPQKLSSKCQLVDFHLPEITAKLVHHVSGLRDGGPCSGECTESRSTPSNLDIAAIVSVNVRGLFVSGIIGGTTPFFKVGLEEATSSINMSTDKKSFVSDPSDPIAVELKLTSLDFEHHRKSLQTNFGDISFKVGSRGPELITAISFALASAGKDLSREIHAFKTRRISHIRDKLANILDKLATESAIDPLSTIQPSYLVQTGVPHLLRTDITFRFLYHLRNSLWTMSKPDYTALLLSQSQVDLTDFLKNVESRLAMLDQDYDEVSHLTMMDPLLFQPLEGADIPSKSIHSQPLLTTIRLNFSSVNVEVIAPSGQGVNRLNLSDLCLEIYSRQFDLIQFNFTQVSGASQTSLRSKTPKPVLKTVVVLTLGNSSLIVTPHLMQFAQQILRVKTKYGPKMSSSTGALSHNRRESVTDRASNHSSRRRLIEVIGVIHNIRVQAAAENLVLVLSLTDLQTSSSMLLNASGNSIQTMNHGVIFGVVCFQARSPADPVKESDQDILASLAFTEGRVSAISRSGMVSRDDLKLAFTLGGVQILVPRSALRLYQFIGEWRADYLPGMEAMMKDLVSELKEVPRKTPSPVLSSTARRDPSLQIHGQLVRFEVSLQVMHGTWLSWEVNQTVAYFDSSSGQAVRGTYAFGLQITSMLVHVASKPNARDAAPNSRIKLSLPSLSLAGHLNGQLVDSLILMEFIELKIKPSHWDTLLSVQQKFGQDFNDLLALMKRTRQNASRPPEIASTNKDKVRHFKAHMKMRGFRIGLEGLSSVVLLECQDINGGVTNVGGWSWDIGLSDLALSLAARVSGPRSATSHRSHRSAFVTIDFKVKGSSPGKSNKQHFVLAVDKVHAVMQPSSIGELGDFIDNLQVEMLERKEQRALQLAAFKEKAKNILNTFDVNTDVQLESKSWISNLVVAIGIENVGVAFPLTHDEELVLPDRKGKESSPVRAFLFSIKSIVFDTDRGESGKATMEHLSFQFVSKFRQSSSEDFSAEKHQTRNCLYYSRMTAELSTETWREVKTKRITADVSGFELDIDSTIPKYIFSLIDVYREGKDRVERLSTAVPKTPLSSLPPVTPVETTAEKKKANAPTGPIIGDMMFSSGKVRFWNEFASDLARTKILPSDNITQLPNHYALSLGAEIFSLPSVSVLVEYRVMSDLQTSSESMNTESRMLMFNSTVHENLNLLRPTILPFLTELVNHVEARMRKVSTRIPKPPFPLPHSASTSSVKTDAYETEDVQSGLQICFSLRIDQSKLDLTCQPDVNVMAGLHWESGGFVVDIHPGARKVSFFGTVSGLTLGLKHGFLSEDCVKLDARNLTFSLSFSKMGTGPDHAINSISLVMDTEFFGEVHLSRLQDVLCFKAVWLDHIPLFNSRSSTDLVASPGLSGVSSVASEKRGLTTMILLRIREINVEVDLGQSISKINLELHDSIFRTNLTDDLKEVFVYVGDVHVQAQGNLSGQAHVPACVFQTIRRSEGSLWNDNGRGKMLELRLTSGALVVNLVSDYQQLLHYRAEPLQVEIFDDWSYIHESRPLQLSFTVTCTEIVAAVTVSTLPKLQSYMNKFKANLDAQRQGAYRESQTFRATRAPKPDNPLSAVAEAMIQSARSRFREADSGLSYVIQQHMSLRLRLLRLIVFPRTMRDVEIAQFIGRDVQAHLNGILGSDMGPPKRDLRLSFASMTISRYTQVTHPPIESFNITTEERDPSGWFNALLKDATEAIIVGLPSMKMHMISEESVINNTTNLTYDFFSEFVRQDGMKAFEDIYITLNVSLYAWLTVLRKNLTREMEQVRATEDWRTSISSVSSALATGGPRKKKKVPDPLSLKDNTRSSTLPSAGSSTLSPYAPASARHGRMDQLLSPDSAREPSRPPSSLAPSPALPFPSASASEVSEDVLTSQKIPKRAEVVYQPRNRHIERLTMRQLGEATPDVMHPFFMKKAGFNLEDSLPQYVNEYAIVPLEEILEVLLKLYSQQLLAGIDRSVVNAK</sequence>
<evidence type="ECO:0000313" key="3">
    <source>
        <dbReference type="Proteomes" id="UP000521872"/>
    </source>
</evidence>
<name>A0A8H4R2V3_9AGAR</name>
<feature type="region of interest" description="Disordered" evidence="1">
    <location>
        <begin position="336"/>
        <end position="445"/>
    </location>
</feature>
<dbReference type="PANTHER" id="PTHR32085">
    <property type="entry name" value="PROTEIN CSF1"/>
    <property type="match status" value="1"/>
</dbReference>
<evidence type="ECO:0008006" key="4">
    <source>
        <dbReference type="Google" id="ProtNLM"/>
    </source>
</evidence>
<dbReference type="GO" id="GO:0006113">
    <property type="term" value="P:fermentation"/>
    <property type="evidence" value="ECO:0007669"/>
    <property type="project" value="InterPro"/>
</dbReference>
<feature type="compositionally biased region" description="Polar residues" evidence="1">
    <location>
        <begin position="2403"/>
        <end position="2416"/>
    </location>
</feature>
<comment type="caution">
    <text evidence="2">The sequence shown here is derived from an EMBL/GenBank/DDBJ whole genome shotgun (WGS) entry which is preliminary data.</text>
</comment>
<feature type="region of interest" description="Disordered" evidence="1">
    <location>
        <begin position="2377"/>
        <end position="2459"/>
    </location>
</feature>
<dbReference type="InterPro" id="IPR029636">
    <property type="entry name" value="Csf1"/>
</dbReference>
<reference evidence="2 3" key="1">
    <citation type="submission" date="2019-12" db="EMBL/GenBank/DDBJ databases">
        <authorList>
            <person name="Floudas D."/>
            <person name="Bentzer J."/>
            <person name="Ahren D."/>
            <person name="Johansson T."/>
            <person name="Persson P."/>
            <person name="Tunlid A."/>
        </authorList>
    </citation>
    <scope>NUCLEOTIDE SEQUENCE [LARGE SCALE GENOMIC DNA]</scope>
    <source>
        <strain evidence="2 3">CBS 102.39</strain>
    </source>
</reference>
<dbReference type="PANTHER" id="PTHR32085:SF3">
    <property type="entry name" value="PROTEIN CSF1"/>
    <property type="match status" value="1"/>
</dbReference>
<protein>
    <recommendedName>
        <fullName evidence="4">Autophagy-related protein 2</fullName>
    </recommendedName>
</protein>
<dbReference type="GO" id="GO:0016020">
    <property type="term" value="C:membrane"/>
    <property type="evidence" value="ECO:0007669"/>
    <property type="project" value="InterPro"/>
</dbReference>
<dbReference type="Proteomes" id="UP000521872">
    <property type="component" value="Unassembled WGS sequence"/>
</dbReference>
<evidence type="ECO:0000313" key="2">
    <source>
        <dbReference type="EMBL" id="KAF4621408.1"/>
    </source>
</evidence>
<proteinExistence type="predicted"/>
<feature type="compositionally biased region" description="Basic and acidic residues" evidence="1">
    <location>
        <begin position="991"/>
        <end position="1001"/>
    </location>
</feature>